<feature type="repeat" description="PPR" evidence="2">
    <location>
        <begin position="75"/>
        <end position="109"/>
    </location>
</feature>
<dbReference type="Gene3D" id="1.25.40.10">
    <property type="entry name" value="Tetratricopeptide repeat domain"/>
    <property type="match status" value="3"/>
</dbReference>
<dbReference type="InterPro" id="IPR046960">
    <property type="entry name" value="PPR_At4g14850-like_plant"/>
</dbReference>
<proteinExistence type="predicted"/>
<dbReference type="InterPro" id="IPR032867">
    <property type="entry name" value="DYW_dom"/>
</dbReference>
<dbReference type="Pfam" id="PF12854">
    <property type="entry name" value="PPR_1"/>
    <property type="match status" value="1"/>
</dbReference>
<dbReference type="PANTHER" id="PTHR47926">
    <property type="entry name" value="PENTATRICOPEPTIDE REPEAT-CONTAINING PROTEIN"/>
    <property type="match status" value="1"/>
</dbReference>
<accession>A0A7J6WN06</accession>
<reference evidence="4 5" key="1">
    <citation type="submission" date="2020-06" db="EMBL/GenBank/DDBJ databases">
        <title>Transcriptomic and genomic resources for Thalictrum thalictroides and T. hernandezii: Facilitating candidate gene discovery in an emerging model plant lineage.</title>
        <authorList>
            <person name="Arias T."/>
            <person name="Riano-Pachon D.M."/>
            <person name="Di Stilio V.S."/>
        </authorList>
    </citation>
    <scope>NUCLEOTIDE SEQUENCE [LARGE SCALE GENOMIC DNA]</scope>
    <source>
        <strain evidence="5">cv. WT478/WT964</strain>
        <tissue evidence="4">Leaves</tissue>
    </source>
</reference>
<dbReference type="FunFam" id="1.25.40.10:FF:000641">
    <property type="entry name" value="Pentatricopeptide repeat-containing protein mitochondrial"/>
    <property type="match status" value="1"/>
</dbReference>
<evidence type="ECO:0000256" key="2">
    <source>
        <dbReference type="PROSITE-ProRule" id="PRU00708"/>
    </source>
</evidence>
<dbReference type="GO" id="GO:0009451">
    <property type="term" value="P:RNA modification"/>
    <property type="evidence" value="ECO:0007669"/>
    <property type="project" value="InterPro"/>
</dbReference>
<dbReference type="AlphaFoldDB" id="A0A7J6WN06"/>
<dbReference type="Pfam" id="PF14432">
    <property type="entry name" value="DYW_deaminase"/>
    <property type="match status" value="1"/>
</dbReference>
<keyword evidence="5" id="KW-1185">Reference proteome</keyword>
<keyword evidence="1" id="KW-0677">Repeat</keyword>
<dbReference type="InterPro" id="IPR046848">
    <property type="entry name" value="E_motif"/>
</dbReference>
<sequence>MRVEGVAVDDIVVISALSACANLFANKEGELIHSLSIRIGMESYVNLHNALIHMYSRCGHIIALRKLFDAAHILDQISWNSMISGYLKCGSVDEARALFDCMPTKDVGSWSAIISGYAQHDYFTETLALFHEMQLKGIRPDETTLVSVVSACTHLAALDQGKWIHTYIKKNDLKINTVLGTTLIDMYMKCGCVENALEIFQGMGEKGISSWNSIILGLAVNGLVEESLEKFPEMKRCNVAPNEITFIGVLGACPHVGLVHDGWLFFESMVQIHNITPNVKHYGCMVDLLGRTGLLKEAEELIESMPILPDVATWGALLGACKKHRNTQMAERIGKKLIELQPKNDGFHVLLSNVYASKGRLDDVIEIRDIMKHQGVAKIPGCSIIEADGVVHEFLAGDTTHPRMKEIDKMLEGYSPDTNEVTLDIDEEEKETNLYRHSEKLAIAFGMICTSPANTN</sequence>
<feature type="repeat" description="PPR" evidence="2">
    <location>
        <begin position="207"/>
        <end position="241"/>
    </location>
</feature>
<feature type="domain" description="DYW" evidence="3">
    <location>
        <begin position="413"/>
        <end position="452"/>
    </location>
</feature>
<organism evidence="4 5">
    <name type="scientific">Thalictrum thalictroides</name>
    <name type="common">Rue-anemone</name>
    <name type="synonym">Anemone thalictroides</name>
    <dbReference type="NCBI Taxonomy" id="46969"/>
    <lineage>
        <taxon>Eukaryota</taxon>
        <taxon>Viridiplantae</taxon>
        <taxon>Streptophyta</taxon>
        <taxon>Embryophyta</taxon>
        <taxon>Tracheophyta</taxon>
        <taxon>Spermatophyta</taxon>
        <taxon>Magnoliopsida</taxon>
        <taxon>Ranunculales</taxon>
        <taxon>Ranunculaceae</taxon>
        <taxon>Thalictroideae</taxon>
        <taxon>Thalictrum</taxon>
    </lineage>
</organism>
<protein>
    <submittedName>
        <fullName evidence="4">Pentatricopeptide repeat-containing protein</fullName>
    </submittedName>
</protein>
<name>A0A7J6WN06_THATH</name>
<dbReference type="Proteomes" id="UP000554482">
    <property type="component" value="Unassembled WGS sequence"/>
</dbReference>
<dbReference type="NCBIfam" id="TIGR00756">
    <property type="entry name" value="PPR"/>
    <property type="match status" value="3"/>
</dbReference>
<dbReference type="PANTHER" id="PTHR47926:SF436">
    <property type="entry name" value="PENTATRICOPEPTIDE REPEAT-CONTAINING PROTEIN ELI1, CHLOROPLASTIC-LIKE ISOFORM X2"/>
    <property type="match status" value="1"/>
</dbReference>
<dbReference type="OrthoDB" id="750171at2759"/>
<evidence type="ECO:0000259" key="3">
    <source>
        <dbReference type="Pfam" id="PF14432"/>
    </source>
</evidence>
<dbReference type="GO" id="GO:0003723">
    <property type="term" value="F:RNA binding"/>
    <property type="evidence" value="ECO:0007669"/>
    <property type="project" value="InterPro"/>
</dbReference>
<dbReference type="PROSITE" id="PS51375">
    <property type="entry name" value="PPR"/>
    <property type="match status" value="2"/>
</dbReference>
<evidence type="ECO:0000313" key="5">
    <source>
        <dbReference type="Proteomes" id="UP000554482"/>
    </source>
</evidence>
<dbReference type="GO" id="GO:0008270">
    <property type="term" value="F:zinc ion binding"/>
    <property type="evidence" value="ECO:0007669"/>
    <property type="project" value="InterPro"/>
</dbReference>
<evidence type="ECO:0000313" key="4">
    <source>
        <dbReference type="EMBL" id="KAF5198756.1"/>
    </source>
</evidence>
<comment type="caution">
    <text evidence="4">The sequence shown here is derived from an EMBL/GenBank/DDBJ whole genome shotgun (WGS) entry which is preliminary data.</text>
</comment>
<dbReference type="FunFam" id="1.25.40.10:FF:000184">
    <property type="entry name" value="Pentatricopeptide repeat-containing protein, chloroplastic"/>
    <property type="match status" value="1"/>
</dbReference>
<gene>
    <name evidence="4" type="ORF">FRX31_011649</name>
</gene>
<dbReference type="InterPro" id="IPR002885">
    <property type="entry name" value="PPR_rpt"/>
</dbReference>
<dbReference type="Pfam" id="PF20431">
    <property type="entry name" value="E_motif"/>
    <property type="match status" value="1"/>
</dbReference>
<dbReference type="Pfam" id="PF13041">
    <property type="entry name" value="PPR_2"/>
    <property type="match status" value="1"/>
</dbReference>
<dbReference type="EMBL" id="JABWDY010012869">
    <property type="protein sequence ID" value="KAF5198756.1"/>
    <property type="molecule type" value="Genomic_DNA"/>
</dbReference>
<dbReference type="Pfam" id="PF01535">
    <property type="entry name" value="PPR"/>
    <property type="match status" value="3"/>
</dbReference>
<evidence type="ECO:0000256" key="1">
    <source>
        <dbReference type="ARBA" id="ARBA00022737"/>
    </source>
</evidence>
<dbReference type="InterPro" id="IPR011990">
    <property type="entry name" value="TPR-like_helical_dom_sf"/>
</dbReference>